<feature type="region of interest" description="Disordered" evidence="1">
    <location>
        <begin position="372"/>
        <end position="391"/>
    </location>
</feature>
<accession>A0A0C2W5J7</accession>
<dbReference type="OrthoDB" id="5569250at2759"/>
<proteinExistence type="predicted"/>
<name>A0A0C2W5J7_SERVB</name>
<evidence type="ECO:0000313" key="4">
    <source>
        <dbReference type="Proteomes" id="UP000054097"/>
    </source>
</evidence>
<evidence type="ECO:0000259" key="2">
    <source>
        <dbReference type="PROSITE" id="PS50011"/>
    </source>
</evidence>
<dbReference type="PANTHER" id="PTHR38248:SF2">
    <property type="entry name" value="FUNK1 11"/>
    <property type="match status" value="1"/>
</dbReference>
<sequence length="391" mass="45654">MTTIHQDGHFPGIVRIKEFSNVKSDGKDIVIGYGGIKRTKRRLIMEDKAKLFMAVKTPRDVLMAVYDLLEVTRVLWRKHKILHRDISPNNILVREKTQYLEGPVMKDPGDMCFSEFLLNNRTPSTPTTTSETERNSLKYATKVILIDFDMAENQTPILTGTGNPKSRTGTPLWMARLLRANEYIKADVVAPSIPQLGDGEQVYRRFLVERLEKFPSNEKEMVFVQPGKLSSSFRHKLRYDAESVFWSMVWWCIEAQPNGDNKGSKIESGVWMDLTYRKDQRNSFITNFPTEFLHPEYRQLERLLRDMAALLRGDYDFSEDSLRRQDEYLHEAFQRLIYRFLFNNYDQKFINQEKSRLPRKVQKSFLMSNRLTSSSDYASPPKVESFESTQG</sequence>
<feature type="domain" description="Protein kinase" evidence="2">
    <location>
        <begin position="1"/>
        <end position="272"/>
    </location>
</feature>
<dbReference type="InterPro" id="IPR040976">
    <property type="entry name" value="Pkinase_fungal"/>
</dbReference>
<gene>
    <name evidence="3" type="ORF">M408DRAFT_29347</name>
</gene>
<dbReference type="InterPro" id="IPR011009">
    <property type="entry name" value="Kinase-like_dom_sf"/>
</dbReference>
<dbReference type="GO" id="GO:0004672">
    <property type="term" value="F:protein kinase activity"/>
    <property type="evidence" value="ECO:0007669"/>
    <property type="project" value="InterPro"/>
</dbReference>
<dbReference type="AlphaFoldDB" id="A0A0C2W5J7"/>
<evidence type="ECO:0000313" key="3">
    <source>
        <dbReference type="EMBL" id="KIM21708.1"/>
    </source>
</evidence>
<organism evidence="3 4">
    <name type="scientific">Serendipita vermifera MAFF 305830</name>
    <dbReference type="NCBI Taxonomy" id="933852"/>
    <lineage>
        <taxon>Eukaryota</taxon>
        <taxon>Fungi</taxon>
        <taxon>Dikarya</taxon>
        <taxon>Basidiomycota</taxon>
        <taxon>Agaricomycotina</taxon>
        <taxon>Agaricomycetes</taxon>
        <taxon>Sebacinales</taxon>
        <taxon>Serendipitaceae</taxon>
        <taxon>Serendipita</taxon>
    </lineage>
</organism>
<dbReference type="Proteomes" id="UP000054097">
    <property type="component" value="Unassembled WGS sequence"/>
</dbReference>
<dbReference type="GO" id="GO:0005524">
    <property type="term" value="F:ATP binding"/>
    <property type="evidence" value="ECO:0007669"/>
    <property type="project" value="InterPro"/>
</dbReference>
<dbReference type="Gene3D" id="1.10.510.10">
    <property type="entry name" value="Transferase(Phosphotransferase) domain 1"/>
    <property type="match status" value="1"/>
</dbReference>
<evidence type="ECO:0000256" key="1">
    <source>
        <dbReference type="SAM" id="MobiDB-lite"/>
    </source>
</evidence>
<dbReference type="SUPFAM" id="SSF56112">
    <property type="entry name" value="Protein kinase-like (PK-like)"/>
    <property type="match status" value="1"/>
</dbReference>
<protein>
    <recommendedName>
        <fullName evidence="2">Protein kinase domain-containing protein</fullName>
    </recommendedName>
</protein>
<reference evidence="3 4" key="1">
    <citation type="submission" date="2014-04" db="EMBL/GenBank/DDBJ databases">
        <authorList>
            <consortium name="DOE Joint Genome Institute"/>
            <person name="Kuo A."/>
            <person name="Zuccaro A."/>
            <person name="Kohler A."/>
            <person name="Nagy L.G."/>
            <person name="Floudas D."/>
            <person name="Copeland A."/>
            <person name="Barry K.W."/>
            <person name="Cichocki N."/>
            <person name="Veneault-Fourrey C."/>
            <person name="LaButti K."/>
            <person name="Lindquist E.A."/>
            <person name="Lipzen A."/>
            <person name="Lundell T."/>
            <person name="Morin E."/>
            <person name="Murat C."/>
            <person name="Sun H."/>
            <person name="Tunlid A."/>
            <person name="Henrissat B."/>
            <person name="Grigoriev I.V."/>
            <person name="Hibbett D.S."/>
            <person name="Martin F."/>
            <person name="Nordberg H.P."/>
            <person name="Cantor M.N."/>
            <person name="Hua S.X."/>
        </authorList>
    </citation>
    <scope>NUCLEOTIDE SEQUENCE [LARGE SCALE GENOMIC DNA]</scope>
    <source>
        <strain evidence="3 4">MAFF 305830</strain>
    </source>
</reference>
<dbReference type="PROSITE" id="PS00109">
    <property type="entry name" value="PROTEIN_KINASE_TYR"/>
    <property type="match status" value="1"/>
</dbReference>
<dbReference type="HOGENOM" id="CLU_041332_0_0_1"/>
<reference evidence="4" key="2">
    <citation type="submission" date="2015-01" db="EMBL/GenBank/DDBJ databases">
        <title>Evolutionary Origins and Diversification of the Mycorrhizal Mutualists.</title>
        <authorList>
            <consortium name="DOE Joint Genome Institute"/>
            <consortium name="Mycorrhizal Genomics Consortium"/>
            <person name="Kohler A."/>
            <person name="Kuo A."/>
            <person name="Nagy L.G."/>
            <person name="Floudas D."/>
            <person name="Copeland A."/>
            <person name="Barry K.W."/>
            <person name="Cichocki N."/>
            <person name="Veneault-Fourrey C."/>
            <person name="LaButti K."/>
            <person name="Lindquist E.A."/>
            <person name="Lipzen A."/>
            <person name="Lundell T."/>
            <person name="Morin E."/>
            <person name="Murat C."/>
            <person name="Riley R."/>
            <person name="Ohm R."/>
            <person name="Sun H."/>
            <person name="Tunlid A."/>
            <person name="Henrissat B."/>
            <person name="Grigoriev I.V."/>
            <person name="Hibbett D.S."/>
            <person name="Martin F."/>
        </authorList>
    </citation>
    <scope>NUCLEOTIDE SEQUENCE [LARGE SCALE GENOMIC DNA]</scope>
    <source>
        <strain evidence="4">MAFF 305830</strain>
    </source>
</reference>
<dbReference type="EMBL" id="KN824374">
    <property type="protein sequence ID" value="KIM21708.1"/>
    <property type="molecule type" value="Genomic_DNA"/>
</dbReference>
<keyword evidence="4" id="KW-1185">Reference proteome</keyword>
<dbReference type="PANTHER" id="PTHR38248">
    <property type="entry name" value="FUNK1 6"/>
    <property type="match status" value="1"/>
</dbReference>
<dbReference type="Pfam" id="PF17667">
    <property type="entry name" value="Pkinase_fungal"/>
    <property type="match status" value="1"/>
</dbReference>
<dbReference type="InterPro" id="IPR008266">
    <property type="entry name" value="Tyr_kinase_AS"/>
</dbReference>
<dbReference type="PROSITE" id="PS50011">
    <property type="entry name" value="PROTEIN_KINASE_DOM"/>
    <property type="match status" value="1"/>
</dbReference>
<dbReference type="InterPro" id="IPR000719">
    <property type="entry name" value="Prot_kinase_dom"/>
</dbReference>